<dbReference type="Pfam" id="PF04290">
    <property type="entry name" value="DctQ"/>
    <property type="match status" value="1"/>
</dbReference>
<comment type="caution">
    <text evidence="11">The sequence shown here is derived from an EMBL/GenBank/DDBJ whole genome shotgun (WGS) entry which is preliminary data.</text>
</comment>
<dbReference type="Proteomes" id="UP000630142">
    <property type="component" value="Unassembled WGS sequence"/>
</dbReference>
<evidence type="ECO:0000256" key="9">
    <source>
        <dbReference type="RuleBase" id="RU369079"/>
    </source>
</evidence>
<keyword evidence="3" id="KW-1003">Cell membrane</keyword>
<sequence>MADSSLRGQRSSHDGRASQRGVVRQVLDGLYLGAGWLAALFIFAIFALMMGLSLGRVVGLDIPAGDDFASWSMAAASFLGIAHTFRSGEIIRVGLLVDRLTGRVRRIVELGCLIFGTLIAFYFAWYATEMTIFSWRFNDLAQGVVALPLWIPQLGFCGGLILFAIALLDETLHVARGGIPHYDKPPPATAEEAIERAIQSGA</sequence>
<keyword evidence="7 9" id="KW-0472">Membrane</keyword>
<dbReference type="EMBL" id="BMZQ01000002">
    <property type="protein sequence ID" value="GHD19359.1"/>
    <property type="molecule type" value="Genomic_DNA"/>
</dbReference>
<feature type="transmembrane region" description="Helical" evidence="9">
    <location>
        <begin position="147"/>
        <end position="168"/>
    </location>
</feature>
<keyword evidence="6 9" id="KW-1133">Transmembrane helix</keyword>
<comment type="similarity">
    <text evidence="8 9">Belongs to the TRAP transporter small permease family.</text>
</comment>
<dbReference type="GO" id="GO:0015740">
    <property type="term" value="P:C4-dicarboxylate transport"/>
    <property type="evidence" value="ECO:0007669"/>
    <property type="project" value="TreeGrafter"/>
</dbReference>
<comment type="function">
    <text evidence="9">Part of the tripartite ATP-independent periplasmic (TRAP) transport system.</text>
</comment>
<proteinExistence type="inferred from homology"/>
<evidence type="ECO:0000256" key="6">
    <source>
        <dbReference type="ARBA" id="ARBA00022989"/>
    </source>
</evidence>
<gene>
    <name evidence="11" type="ORF">GCM10016234_30910</name>
</gene>
<evidence type="ECO:0000256" key="4">
    <source>
        <dbReference type="ARBA" id="ARBA00022519"/>
    </source>
</evidence>
<feature type="transmembrane region" description="Helical" evidence="9">
    <location>
        <begin position="107"/>
        <end position="127"/>
    </location>
</feature>
<dbReference type="PANTHER" id="PTHR35011">
    <property type="entry name" value="2,3-DIKETO-L-GULONATE TRAP TRANSPORTER SMALL PERMEASE PROTEIN YIAM"/>
    <property type="match status" value="1"/>
</dbReference>
<dbReference type="AlphaFoldDB" id="A0A8J3DTR1"/>
<comment type="subunit">
    <text evidence="9">The complex comprises the extracytoplasmic solute receptor protein and the two transmembrane proteins.</text>
</comment>
<keyword evidence="2 9" id="KW-0813">Transport</keyword>
<dbReference type="InterPro" id="IPR007387">
    <property type="entry name" value="TRAP_DctQ"/>
</dbReference>
<evidence type="ECO:0000313" key="12">
    <source>
        <dbReference type="Proteomes" id="UP000630142"/>
    </source>
</evidence>
<keyword evidence="5 9" id="KW-0812">Transmembrane</keyword>
<feature type="domain" description="Tripartite ATP-independent periplasmic transporters DctQ component" evidence="10">
    <location>
        <begin position="46"/>
        <end position="176"/>
    </location>
</feature>
<dbReference type="GO" id="GO:0022857">
    <property type="term" value="F:transmembrane transporter activity"/>
    <property type="evidence" value="ECO:0007669"/>
    <property type="project" value="UniProtKB-UniRule"/>
</dbReference>
<name>A0A8J3DTR1_9HYPH</name>
<evidence type="ECO:0000256" key="7">
    <source>
        <dbReference type="ARBA" id="ARBA00023136"/>
    </source>
</evidence>
<protein>
    <recommendedName>
        <fullName evidence="9">TRAP transporter small permease protein</fullName>
    </recommendedName>
</protein>
<feature type="transmembrane region" description="Helical" evidence="9">
    <location>
        <begin position="68"/>
        <end position="86"/>
    </location>
</feature>
<evidence type="ECO:0000256" key="1">
    <source>
        <dbReference type="ARBA" id="ARBA00004429"/>
    </source>
</evidence>
<evidence type="ECO:0000256" key="2">
    <source>
        <dbReference type="ARBA" id="ARBA00022448"/>
    </source>
</evidence>
<evidence type="ECO:0000256" key="8">
    <source>
        <dbReference type="ARBA" id="ARBA00038436"/>
    </source>
</evidence>
<evidence type="ECO:0000256" key="5">
    <source>
        <dbReference type="ARBA" id="ARBA00022692"/>
    </source>
</evidence>
<comment type="subcellular location">
    <subcellularLocation>
        <location evidence="1 9">Cell inner membrane</location>
        <topology evidence="1 9">Multi-pass membrane protein</topology>
    </subcellularLocation>
</comment>
<dbReference type="GO" id="GO:0005886">
    <property type="term" value="C:plasma membrane"/>
    <property type="evidence" value="ECO:0007669"/>
    <property type="project" value="UniProtKB-SubCell"/>
</dbReference>
<evidence type="ECO:0000256" key="3">
    <source>
        <dbReference type="ARBA" id="ARBA00022475"/>
    </source>
</evidence>
<dbReference type="PANTHER" id="PTHR35011:SF10">
    <property type="entry name" value="TRAP TRANSPORTER SMALL PERMEASE PROTEIN"/>
    <property type="match status" value="1"/>
</dbReference>
<evidence type="ECO:0000313" key="11">
    <source>
        <dbReference type="EMBL" id="GHD19359.1"/>
    </source>
</evidence>
<feature type="transmembrane region" description="Helical" evidence="9">
    <location>
        <begin position="29"/>
        <end position="48"/>
    </location>
</feature>
<keyword evidence="4 9" id="KW-0997">Cell inner membrane</keyword>
<dbReference type="RefSeq" id="WP_189505411.1">
    <property type="nucleotide sequence ID" value="NZ_BMZQ01000002.1"/>
</dbReference>
<accession>A0A8J3DTR1</accession>
<dbReference type="InterPro" id="IPR055348">
    <property type="entry name" value="DctQ"/>
</dbReference>
<organism evidence="11 12">
    <name type="scientific">Tianweitania populi</name>
    <dbReference type="NCBI Taxonomy" id="1607949"/>
    <lineage>
        <taxon>Bacteria</taxon>
        <taxon>Pseudomonadati</taxon>
        <taxon>Pseudomonadota</taxon>
        <taxon>Alphaproteobacteria</taxon>
        <taxon>Hyphomicrobiales</taxon>
        <taxon>Phyllobacteriaceae</taxon>
        <taxon>Tianweitania</taxon>
    </lineage>
</organism>
<keyword evidence="12" id="KW-1185">Reference proteome</keyword>
<evidence type="ECO:0000259" key="10">
    <source>
        <dbReference type="Pfam" id="PF04290"/>
    </source>
</evidence>
<reference evidence="11" key="2">
    <citation type="submission" date="2020-09" db="EMBL/GenBank/DDBJ databases">
        <authorList>
            <person name="Sun Q."/>
            <person name="Kim S."/>
        </authorList>
    </citation>
    <scope>NUCLEOTIDE SEQUENCE</scope>
    <source>
        <strain evidence="11">KCTC 42249</strain>
    </source>
</reference>
<reference evidence="11" key="1">
    <citation type="journal article" date="2014" name="Int. J. Syst. Evol. Microbiol.">
        <title>Complete genome sequence of Corynebacterium casei LMG S-19264T (=DSM 44701T), isolated from a smear-ripened cheese.</title>
        <authorList>
            <consortium name="US DOE Joint Genome Institute (JGI-PGF)"/>
            <person name="Walter F."/>
            <person name="Albersmeier A."/>
            <person name="Kalinowski J."/>
            <person name="Ruckert C."/>
        </authorList>
    </citation>
    <scope>NUCLEOTIDE SEQUENCE</scope>
    <source>
        <strain evidence="11">KCTC 42249</strain>
    </source>
</reference>